<evidence type="ECO:0000259" key="8">
    <source>
        <dbReference type="Pfam" id="PF13382"/>
    </source>
</evidence>
<evidence type="ECO:0000259" key="7">
    <source>
        <dbReference type="Pfam" id="PF01979"/>
    </source>
</evidence>
<dbReference type="Gene3D" id="2.30.40.10">
    <property type="entry name" value="Urease, subunit C, domain 1"/>
    <property type="match status" value="1"/>
</dbReference>
<evidence type="ECO:0000313" key="10">
    <source>
        <dbReference type="Proteomes" id="UP001597252"/>
    </source>
</evidence>
<evidence type="ECO:0000256" key="1">
    <source>
        <dbReference type="ARBA" id="ARBA00006773"/>
    </source>
</evidence>
<dbReference type="InterPro" id="IPR006680">
    <property type="entry name" value="Amidohydro-rel"/>
</dbReference>
<dbReference type="InterPro" id="IPR011059">
    <property type="entry name" value="Metal-dep_hydrolase_composite"/>
</dbReference>
<dbReference type="PANTHER" id="PTHR11113:SF2">
    <property type="entry name" value="ADENINE DEAMINASE"/>
    <property type="match status" value="1"/>
</dbReference>
<accession>A0ABW4E4F5</accession>
<proteinExistence type="inferred from homology"/>
<organism evidence="9 10">
    <name type="scientific">Lacticaseibacillus baoqingensis</name>
    <dbReference type="NCBI Taxonomy" id="2486013"/>
    <lineage>
        <taxon>Bacteria</taxon>
        <taxon>Bacillati</taxon>
        <taxon>Bacillota</taxon>
        <taxon>Bacilli</taxon>
        <taxon>Lactobacillales</taxon>
        <taxon>Lactobacillaceae</taxon>
        <taxon>Lacticaseibacillus</taxon>
    </lineage>
</organism>
<gene>
    <name evidence="6" type="primary">ade</name>
    <name evidence="9" type="ORF">ACFQ5J_05965</name>
</gene>
<sequence>MVAVDMLITNAQVFNHVTRDFRRINVTVKAGKFYWLTQDTSTIQAKTTLDLAGKFLIPGLIDSHMHIESSMTTPTAFGQAAAQYGTTTVIADAHEIANVAGLQGLEDFMAQPSLIDTFYAIPSSVPSTTPELETTGGVIGVAETQTLLKDPRVIALGEAMNFHGLTEEPDSLINQIIAACRQARPTMPLEGHCPKYTGLDLAKFIYSGITSDHTQQTPASLVEKIENGMFIQLQRKSLSEAVVDAVQTKALFEHVALVTDDVMPDDLLHGHLDAIVRLAIKLGLDPKLAIYMATYTPARRMGLWDRGLIAPGRVADFVVLDDLQSFAIDAVYKAGQRVTVDAATPVTTHFPAALRHTVAAVPLKAADLALKVPQADGTVVANVIAIAPVGTFTALEKVTLAVKDHHVQWQAAGLSLAVVQERYGQGGHLILALAKNTLTGQGAVGATWAHDHHNILVLGTNIADMVIAQNRLVEEQGGYVVAAGGQLVADAPLPIGGVVSDAPIAELGQQIQNVRAQMQALGYVNTNEIMSFSTLSLLVSPALKLSDKGMFDVKSQKQVPLFEPQSGAKRV</sequence>
<dbReference type="Pfam" id="PF13382">
    <property type="entry name" value="Adenine_deam_C"/>
    <property type="match status" value="1"/>
</dbReference>
<evidence type="ECO:0000256" key="2">
    <source>
        <dbReference type="ARBA" id="ARBA00012782"/>
    </source>
</evidence>
<dbReference type="RefSeq" id="WP_125753595.1">
    <property type="nucleotide sequence ID" value="NZ_JBHTON010000015.1"/>
</dbReference>
<comment type="similarity">
    <text evidence="1 6">Belongs to the metallo-dependent hydrolases superfamily. Adenine deaminase family.</text>
</comment>
<evidence type="ECO:0000256" key="5">
    <source>
        <dbReference type="ARBA" id="ARBA00047720"/>
    </source>
</evidence>
<keyword evidence="3 6" id="KW-0378">Hydrolase</keyword>
<dbReference type="HAMAP" id="MF_01518">
    <property type="entry name" value="Adenine_deamin"/>
    <property type="match status" value="1"/>
</dbReference>
<dbReference type="PANTHER" id="PTHR11113">
    <property type="entry name" value="N-ACETYLGLUCOSAMINE-6-PHOSPHATE DEACETYLASE"/>
    <property type="match status" value="1"/>
</dbReference>
<evidence type="ECO:0000256" key="3">
    <source>
        <dbReference type="ARBA" id="ARBA00022801"/>
    </source>
</evidence>
<dbReference type="InterPro" id="IPR026912">
    <property type="entry name" value="Adenine_deam_C"/>
</dbReference>
<dbReference type="SUPFAM" id="SSF51338">
    <property type="entry name" value="Composite domain of metallo-dependent hydrolases"/>
    <property type="match status" value="1"/>
</dbReference>
<comment type="cofactor">
    <cofactor evidence="6">
        <name>Mn(2+)</name>
        <dbReference type="ChEBI" id="CHEBI:29035"/>
    </cofactor>
</comment>
<comment type="catalytic activity">
    <reaction evidence="5 6">
        <text>adenine + H2O + H(+) = hypoxanthine + NH4(+)</text>
        <dbReference type="Rhea" id="RHEA:23688"/>
        <dbReference type="ChEBI" id="CHEBI:15377"/>
        <dbReference type="ChEBI" id="CHEBI:15378"/>
        <dbReference type="ChEBI" id="CHEBI:16708"/>
        <dbReference type="ChEBI" id="CHEBI:17368"/>
        <dbReference type="ChEBI" id="CHEBI:28938"/>
        <dbReference type="EC" id="3.5.4.2"/>
    </reaction>
</comment>
<comment type="caution">
    <text evidence="9">The sequence shown here is derived from an EMBL/GenBank/DDBJ whole genome shotgun (WGS) entry which is preliminary data.</text>
</comment>
<feature type="domain" description="Amidohydrolase-related" evidence="7">
    <location>
        <begin position="55"/>
        <end position="338"/>
    </location>
</feature>
<evidence type="ECO:0000256" key="4">
    <source>
        <dbReference type="ARBA" id="ARBA00023211"/>
    </source>
</evidence>
<dbReference type="InterPro" id="IPR006679">
    <property type="entry name" value="Adenine_deam"/>
</dbReference>
<keyword evidence="4 6" id="KW-0464">Manganese</keyword>
<evidence type="ECO:0000256" key="6">
    <source>
        <dbReference type="HAMAP-Rule" id="MF_01518"/>
    </source>
</evidence>
<keyword evidence="10" id="KW-1185">Reference proteome</keyword>
<dbReference type="EC" id="3.5.4.2" evidence="2 6"/>
<dbReference type="SUPFAM" id="SSF51556">
    <property type="entry name" value="Metallo-dependent hydrolases"/>
    <property type="match status" value="1"/>
</dbReference>
<dbReference type="EMBL" id="JBHTON010000015">
    <property type="protein sequence ID" value="MFD1484772.1"/>
    <property type="molecule type" value="Genomic_DNA"/>
</dbReference>
<reference evidence="10" key="1">
    <citation type="journal article" date="2019" name="Int. J. Syst. Evol. Microbiol.">
        <title>The Global Catalogue of Microorganisms (GCM) 10K type strain sequencing project: providing services to taxonomists for standard genome sequencing and annotation.</title>
        <authorList>
            <consortium name="The Broad Institute Genomics Platform"/>
            <consortium name="The Broad Institute Genome Sequencing Center for Infectious Disease"/>
            <person name="Wu L."/>
            <person name="Ma J."/>
        </authorList>
    </citation>
    <scope>NUCLEOTIDE SEQUENCE [LARGE SCALE GENOMIC DNA]</scope>
    <source>
        <strain evidence="10">CCM 8903</strain>
    </source>
</reference>
<evidence type="ECO:0000313" key="9">
    <source>
        <dbReference type="EMBL" id="MFD1484772.1"/>
    </source>
</evidence>
<dbReference type="Proteomes" id="UP001597252">
    <property type="component" value="Unassembled WGS sequence"/>
</dbReference>
<dbReference type="Pfam" id="PF01979">
    <property type="entry name" value="Amidohydro_1"/>
    <property type="match status" value="1"/>
</dbReference>
<dbReference type="InterPro" id="IPR032466">
    <property type="entry name" value="Metal_Hydrolase"/>
</dbReference>
<name>A0ABW4E4F5_9LACO</name>
<protein>
    <recommendedName>
        <fullName evidence="2 6">Adenine deaminase</fullName>
        <shortName evidence="6">Adenase</shortName>
        <shortName evidence="6">Adenine aminase</shortName>
        <ecNumber evidence="2 6">3.5.4.2</ecNumber>
    </recommendedName>
</protein>
<feature type="domain" description="Adenine deaminase C-terminal" evidence="8">
    <location>
        <begin position="391"/>
        <end position="556"/>
    </location>
</feature>
<dbReference type="Gene3D" id="3.20.20.140">
    <property type="entry name" value="Metal-dependent hydrolases"/>
    <property type="match status" value="1"/>
</dbReference>